<dbReference type="Gene3D" id="3.30.70.3040">
    <property type="match status" value="1"/>
</dbReference>
<organism evidence="14 15">
    <name type="scientific">Candidatus Fimisoma avicola</name>
    <dbReference type="NCBI Taxonomy" id="2840826"/>
    <lineage>
        <taxon>Bacteria</taxon>
        <taxon>Bacillati</taxon>
        <taxon>Bacillota</taxon>
        <taxon>Clostridia</taxon>
        <taxon>Eubacteriales</taxon>
        <taxon>Candidatus Fimisoma</taxon>
    </lineage>
</organism>
<evidence type="ECO:0000259" key="13">
    <source>
        <dbReference type="Pfam" id="PF18075"/>
    </source>
</evidence>
<evidence type="ECO:0000313" key="15">
    <source>
        <dbReference type="Proteomes" id="UP000824091"/>
    </source>
</evidence>
<dbReference type="NCBIfam" id="NF038347">
    <property type="entry name" value="FtsX_Gpos"/>
    <property type="match status" value="1"/>
</dbReference>
<feature type="transmembrane region" description="Helical" evidence="11">
    <location>
        <begin position="169"/>
        <end position="195"/>
    </location>
</feature>
<keyword evidence="7 11" id="KW-1133">Transmembrane helix</keyword>
<dbReference type="EMBL" id="DVMO01000092">
    <property type="protein sequence ID" value="HIU27984.1"/>
    <property type="molecule type" value="Genomic_DNA"/>
</dbReference>
<dbReference type="Pfam" id="PF18075">
    <property type="entry name" value="FtsX_ECD"/>
    <property type="match status" value="1"/>
</dbReference>
<dbReference type="PIRSF" id="PIRSF003097">
    <property type="entry name" value="FtsX"/>
    <property type="match status" value="1"/>
</dbReference>
<proteinExistence type="inferred from homology"/>
<keyword evidence="8 10" id="KW-0472">Membrane</keyword>
<evidence type="ECO:0000256" key="10">
    <source>
        <dbReference type="PIRNR" id="PIRNR003097"/>
    </source>
</evidence>
<evidence type="ECO:0000256" key="4">
    <source>
        <dbReference type="ARBA" id="ARBA00022475"/>
    </source>
</evidence>
<evidence type="ECO:0000256" key="1">
    <source>
        <dbReference type="ARBA" id="ARBA00004651"/>
    </source>
</evidence>
<dbReference type="GO" id="GO:0051301">
    <property type="term" value="P:cell division"/>
    <property type="evidence" value="ECO:0007669"/>
    <property type="project" value="UniProtKB-KW"/>
</dbReference>
<accession>A0A9D1L7L3</accession>
<reference evidence="14" key="1">
    <citation type="submission" date="2020-10" db="EMBL/GenBank/DDBJ databases">
        <authorList>
            <person name="Gilroy R."/>
        </authorList>
    </citation>
    <scope>NUCLEOTIDE SEQUENCE</scope>
    <source>
        <strain evidence="14">11300</strain>
    </source>
</reference>
<feature type="transmembrane region" description="Helical" evidence="11">
    <location>
        <begin position="223"/>
        <end position="242"/>
    </location>
</feature>
<comment type="function">
    <text evidence="10">Part of the ABC transporter FtsEX involved in asymmetric cellular division facilitating the initiation of sporulation.</text>
</comment>
<comment type="subcellular location">
    <subcellularLocation>
        <location evidence="1">Cell membrane</location>
        <topology evidence="1">Multi-pass membrane protein</topology>
    </subcellularLocation>
</comment>
<dbReference type="AlphaFoldDB" id="A0A9D1L7L3"/>
<evidence type="ECO:0000256" key="5">
    <source>
        <dbReference type="ARBA" id="ARBA00022618"/>
    </source>
</evidence>
<dbReference type="Proteomes" id="UP000824091">
    <property type="component" value="Unassembled WGS sequence"/>
</dbReference>
<protein>
    <recommendedName>
        <fullName evidence="3 10">Cell division protein FtsX</fullName>
    </recommendedName>
</protein>
<keyword evidence="4 10" id="KW-1003">Cell membrane</keyword>
<feature type="transmembrane region" description="Helical" evidence="11">
    <location>
        <begin position="262"/>
        <end position="284"/>
    </location>
</feature>
<evidence type="ECO:0000256" key="11">
    <source>
        <dbReference type="SAM" id="Phobius"/>
    </source>
</evidence>
<dbReference type="InterPro" id="IPR004513">
    <property type="entry name" value="FtsX"/>
</dbReference>
<evidence type="ECO:0000256" key="8">
    <source>
        <dbReference type="ARBA" id="ARBA00023136"/>
    </source>
</evidence>
<feature type="domain" description="FtsX extracellular" evidence="13">
    <location>
        <begin position="59"/>
        <end position="150"/>
    </location>
</feature>
<dbReference type="InterPro" id="IPR040690">
    <property type="entry name" value="FtsX_ECD"/>
</dbReference>
<evidence type="ECO:0000256" key="3">
    <source>
        <dbReference type="ARBA" id="ARBA00021907"/>
    </source>
</evidence>
<comment type="similarity">
    <text evidence="2 10">Belongs to the ABC-4 integral membrane protein family. FtsX subfamily.</text>
</comment>
<name>A0A9D1L7L3_9FIRM</name>
<evidence type="ECO:0000256" key="7">
    <source>
        <dbReference type="ARBA" id="ARBA00022989"/>
    </source>
</evidence>
<evidence type="ECO:0000313" key="14">
    <source>
        <dbReference type="EMBL" id="HIU27984.1"/>
    </source>
</evidence>
<gene>
    <name evidence="14" type="ORF">IAD16_06375</name>
</gene>
<keyword evidence="5 10" id="KW-0132">Cell division</keyword>
<comment type="caution">
    <text evidence="14">The sequence shown here is derived from an EMBL/GenBank/DDBJ whole genome shotgun (WGS) entry which is preliminary data.</text>
</comment>
<sequence length="296" mass="32705">MNSLFYNIKQGFTQILRNRGMSLASIFSIVAMLFILGIFFCILVNLNLFTEVVRQDYDQVEVFLEDEVTQEQAQQLMADIENYEGVSSVTYRTKEEALDIMKERWGESGYLLDSLGENPLPASILIGVENIDDASAVSEYAGSLDGVEDIQYYRETVEKLTSVTRGLQIGAIVVMAFLIVVCIVVVSNTIKLTVFARSREIRIMKYVGATNWFIRGPFMTEGVIIGVFAALVATVLMGLLYGNVINLIGNQVIAIVSAPLISAGYMIVNMLIIFLVLGASIGAWGSIISMRKFLDA</sequence>
<dbReference type="PANTHER" id="PTHR47755">
    <property type="entry name" value="CELL DIVISION PROTEIN FTSX"/>
    <property type="match status" value="1"/>
</dbReference>
<keyword evidence="9 10" id="KW-0131">Cell cycle</keyword>
<feature type="domain" description="ABC3 transporter permease C-terminal" evidence="12">
    <location>
        <begin position="172"/>
        <end position="279"/>
    </location>
</feature>
<evidence type="ECO:0000256" key="2">
    <source>
        <dbReference type="ARBA" id="ARBA00007379"/>
    </source>
</evidence>
<dbReference type="Pfam" id="PF02687">
    <property type="entry name" value="FtsX"/>
    <property type="match status" value="1"/>
</dbReference>
<reference evidence="14" key="2">
    <citation type="journal article" date="2021" name="PeerJ">
        <title>Extensive microbial diversity within the chicken gut microbiome revealed by metagenomics and culture.</title>
        <authorList>
            <person name="Gilroy R."/>
            <person name="Ravi A."/>
            <person name="Getino M."/>
            <person name="Pursley I."/>
            <person name="Horton D.L."/>
            <person name="Alikhan N.F."/>
            <person name="Baker D."/>
            <person name="Gharbi K."/>
            <person name="Hall N."/>
            <person name="Watson M."/>
            <person name="Adriaenssens E.M."/>
            <person name="Foster-Nyarko E."/>
            <person name="Jarju S."/>
            <person name="Secka A."/>
            <person name="Antonio M."/>
            <person name="Oren A."/>
            <person name="Chaudhuri R.R."/>
            <person name="La Ragione R."/>
            <person name="Hildebrand F."/>
            <person name="Pallen M.J."/>
        </authorList>
    </citation>
    <scope>NUCLEOTIDE SEQUENCE</scope>
    <source>
        <strain evidence="14">11300</strain>
    </source>
</reference>
<evidence type="ECO:0000259" key="12">
    <source>
        <dbReference type="Pfam" id="PF02687"/>
    </source>
</evidence>
<dbReference type="InterPro" id="IPR003838">
    <property type="entry name" value="ABC3_permease_C"/>
</dbReference>
<evidence type="ECO:0000256" key="6">
    <source>
        <dbReference type="ARBA" id="ARBA00022692"/>
    </source>
</evidence>
<dbReference type="GO" id="GO:0005886">
    <property type="term" value="C:plasma membrane"/>
    <property type="evidence" value="ECO:0007669"/>
    <property type="project" value="UniProtKB-SubCell"/>
</dbReference>
<evidence type="ECO:0000256" key="9">
    <source>
        <dbReference type="ARBA" id="ARBA00023306"/>
    </source>
</evidence>
<keyword evidence="6 11" id="KW-0812">Transmembrane</keyword>
<dbReference type="PANTHER" id="PTHR47755:SF1">
    <property type="entry name" value="CELL DIVISION PROTEIN FTSX"/>
    <property type="match status" value="1"/>
</dbReference>
<dbReference type="InterPro" id="IPR058204">
    <property type="entry name" value="FtsX_firmicutes-type"/>
</dbReference>
<feature type="transmembrane region" description="Helical" evidence="11">
    <location>
        <begin position="21"/>
        <end position="46"/>
    </location>
</feature>